<keyword evidence="4" id="KW-0255">Endonuclease</keyword>
<evidence type="ECO:0000256" key="7">
    <source>
        <dbReference type="ARBA" id="ARBA00023239"/>
    </source>
</evidence>
<dbReference type="OrthoDB" id="435754at2759"/>
<reference evidence="10" key="3">
    <citation type="submission" date="2020-06" db="EMBL/GenBank/DDBJ databases">
        <title>Helianthus annuus Genome sequencing and assembly Release 2.</title>
        <authorList>
            <person name="Gouzy J."/>
            <person name="Langlade N."/>
            <person name="Munos S."/>
        </authorList>
    </citation>
    <scope>NUCLEOTIDE SEQUENCE</scope>
    <source>
        <tissue evidence="10">Leaves</tissue>
    </source>
</reference>
<dbReference type="FunFam" id="3.90.730.10:FF:000007">
    <property type="entry name" value="Ribonuclease T2"/>
    <property type="match status" value="1"/>
</dbReference>
<keyword evidence="3 9" id="KW-0732">Signal</keyword>
<comment type="similarity">
    <text evidence="1 8">Belongs to the RNase T2 family.</text>
</comment>
<dbReference type="EC" id="4.6.1.19" evidence="10"/>
<dbReference type="PANTHER" id="PTHR11240">
    <property type="entry name" value="RIBONUCLEASE T2"/>
    <property type="match status" value="1"/>
</dbReference>
<dbReference type="Pfam" id="PF00445">
    <property type="entry name" value="Ribonuclease_T2"/>
    <property type="match status" value="1"/>
</dbReference>
<evidence type="ECO:0000256" key="2">
    <source>
        <dbReference type="ARBA" id="ARBA00022722"/>
    </source>
</evidence>
<dbReference type="EMBL" id="MNCJ02000323">
    <property type="protein sequence ID" value="KAF5796126.1"/>
    <property type="molecule type" value="Genomic_DNA"/>
</dbReference>
<dbReference type="InterPro" id="IPR033697">
    <property type="entry name" value="Ribonuclease_T2_eukaryotic"/>
</dbReference>
<proteinExistence type="inferred from homology"/>
<keyword evidence="6" id="KW-1015">Disulfide bond</keyword>
<dbReference type="GO" id="GO:0006401">
    <property type="term" value="P:RNA catabolic process"/>
    <property type="evidence" value="ECO:0000318"/>
    <property type="project" value="GO_Central"/>
</dbReference>
<accession>A0A251U768</accession>
<dbReference type="PROSITE" id="PS00530">
    <property type="entry name" value="RNASE_T2_1"/>
    <property type="match status" value="1"/>
</dbReference>
<protein>
    <submittedName>
        <fullName evidence="11">Putative ribonuclease T2-like protein</fullName>
    </submittedName>
    <submittedName>
        <fullName evidence="10">Ribonuclease T(2)</fullName>
        <ecNumber evidence="10">4.6.1.19</ecNumber>
    </submittedName>
</protein>
<reference evidence="10 12" key="1">
    <citation type="journal article" date="2017" name="Nature">
        <title>The sunflower genome provides insights into oil metabolism, flowering and Asterid evolution.</title>
        <authorList>
            <person name="Badouin H."/>
            <person name="Gouzy J."/>
            <person name="Grassa C.J."/>
            <person name="Murat F."/>
            <person name="Staton S.E."/>
            <person name="Cottret L."/>
            <person name="Lelandais-Briere C."/>
            <person name="Owens G.L."/>
            <person name="Carrere S."/>
            <person name="Mayjonade B."/>
            <person name="Legrand L."/>
            <person name="Gill N."/>
            <person name="Kane N.C."/>
            <person name="Bowers J.E."/>
            <person name="Hubner S."/>
            <person name="Bellec A."/>
            <person name="Berard A."/>
            <person name="Berges H."/>
            <person name="Blanchet N."/>
            <person name="Boniface M.C."/>
            <person name="Brunel D."/>
            <person name="Catrice O."/>
            <person name="Chaidir N."/>
            <person name="Claudel C."/>
            <person name="Donnadieu C."/>
            <person name="Faraut T."/>
            <person name="Fievet G."/>
            <person name="Helmstetter N."/>
            <person name="King M."/>
            <person name="Knapp S.J."/>
            <person name="Lai Z."/>
            <person name="Le Paslier M.C."/>
            <person name="Lippi Y."/>
            <person name="Lorenzon L."/>
            <person name="Mandel J.R."/>
            <person name="Marage G."/>
            <person name="Marchand G."/>
            <person name="Marquand E."/>
            <person name="Bret-Mestries E."/>
            <person name="Morien E."/>
            <person name="Nambeesan S."/>
            <person name="Nguyen T."/>
            <person name="Pegot-Espagnet P."/>
            <person name="Pouilly N."/>
            <person name="Raftis F."/>
            <person name="Sallet E."/>
            <person name="Schiex T."/>
            <person name="Thomas J."/>
            <person name="Vandecasteele C."/>
            <person name="Vares D."/>
            <person name="Vear F."/>
            <person name="Vautrin S."/>
            <person name="Crespi M."/>
            <person name="Mangin B."/>
            <person name="Burke J.M."/>
            <person name="Salse J."/>
            <person name="Munos S."/>
            <person name="Vincourt P."/>
            <person name="Rieseberg L.H."/>
            <person name="Langlade N.B."/>
        </authorList>
    </citation>
    <scope>NUCLEOTIDE SEQUENCE [LARGE SCALE GENOMIC DNA]</scope>
    <source>
        <strain evidence="12">cv. SF193</strain>
        <tissue evidence="10">Leaves</tissue>
    </source>
</reference>
<dbReference type="Proteomes" id="UP000215914">
    <property type="component" value="Chromosome 8"/>
</dbReference>
<dbReference type="InterPro" id="IPR018188">
    <property type="entry name" value="RNase_T2_His_AS_1"/>
</dbReference>
<evidence type="ECO:0000256" key="9">
    <source>
        <dbReference type="SAM" id="SignalP"/>
    </source>
</evidence>
<dbReference type="CDD" id="cd01061">
    <property type="entry name" value="RNase_T2_euk"/>
    <property type="match status" value="1"/>
</dbReference>
<dbReference type="Gramene" id="mRNA:HanXRQr2_Chr08g0347761">
    <property type="protein sequence ID" value="mRNA:HanXRQr2_Chr08g0347761"/>
    <property type="gene ID" value="HanXRQr2_Chr08g0347761"/>
</dbReference>
<dbReference type="InterPro" id="IPR001568">
    <property type="entry name" value="RNase_T2-like"/>
</dbReference>
<dbReference type="GO" id="GO:0016787">
    <property type="term" value="F:hydrolase activity"/>
    <property type="evidence" value="ECO:0007669"/>
    <property type="project" value="UniProtKB-KW"/>
</dbReference>
<sequence>MASSSTTMILLSVLFSGLLYANGRAVDLVSTLTQQSQFDFFTLALQWPATFCSTHENKCCPENGCCAGENSQSPPGFTIHGLWPDYKDGSWPSCCEGSAYDESKIAPLLDAMHKYWPILSCNDISSCNNKTNSFWADQWEQHGTCSTSVTGDQYGYFLTALELYLKYNVTEVLLQAKVKPSNSNTYPSAVLISAIENAFHAKPQLDCKDGDVIKEVRLCFTKDLQPRECVEPSWCPANVRLPKFAFLEGATKTEDWLLSAVKTVI</sequence>
<name>A0A251U768_HELAN</name>
<keyword evidence="12" id="KW-1185">Reference proteome</keyword>
<dbReference type="OMA" id="CCEGSAY"/>
<dbReference type="InParanoid" id="A0A251U768"/>
<evidence type="ECO:0000256" key="4">
    <source>
        <dbReference type="ARBA" id="ARBA00022759"/>
    </source>
</evidence>
<dbReference type="InterPro" id="IPR036430">
    <property type="entry name" value="RNase_T2-like_sf"/>
</dbReference>
<evidence type="ECO:0000313" key="11">
    <source>
        <dbReference type="EMBL" id="OTG19198.1"/>
    </source>
</evidence>
<keyword evidence="7 10" id="KW-0456">Lyase</keyword>
<feature type="signal peptide" evidence="9">
    <location>
        <begin position="1"/>
        <end position="25"/>
    </location>
</feature>
<dbReference type="SUPFAM" id="SSF55895">
    <property type="entry name" value="Ribonuclease Rh-like"/>
    <property type="match status" value="1"/>
</dbReference>
<dbReference type="EMBL" id="CM007897">
    <property type="protein sequence ID" value="OTG19198.1"/>
    <property type="molecule type" value="Genomic_DNA"/>
</dbReference>
<organism evidence="11 12">
    <name type="scientific">Helianthus annuus</name>
    <name type="common">Common sunflower</name>
    <dbReference type="NCBI Taxonomy" id="4232"/>
    <lineage>
        <taxon>Eukaryota</taxon>
        <taxon>Viridiplantae</taxon>
        <taxon>Streptophyta</taxon>
        <taxon>Embryophyta</taxon>
        <taxon>Tracheophyta</taxon>
        <taxon>Spermatophyta</taxon>
        <taxon>Magnoliopsida</taxon>
        <taxon>eudicotyledons</taxon>
        <taxon>Gunneridae</taxon>
        <taxon>Pentapetalae</taxon>
        <taxon>asterids</taxon>
        <taxon>campanulids</taxon>
        <taxon>Asterales</taxon>
        <taxon>Asteraceae</taxon>
        <taxon>Asteroideae</taxon>
        <taxon>Heliantheae alliance</taxon>
        <taxon>Heliantheae</taxon>
        <taxon>Helianthus</taxon>
    </lineage>
</organism>
<evidence type="ECO:0000256" key="5">
    <source>
        <dbReference type="ARBA" id="ARBA00022801"/>
    </source>
</evidence>
<evidence type="ECO:0000256" key="6">
    <source>
        <dbReference type="ARBA" id="ARBA00023157"/>
    </source>
</evidence>
<gene>
    <name evidence="11" type="ORF">HannXRQ_Chr08g0231391</name>
    <name evidence="10" type="ORF">HanXRQr2_Chr08g0347761</name>
</gene>
<evidence type="ECO:0000256" key="8">
    <source>
        <dbReference type="RuleBase" id="RU004328"/>
    </source>
</evidence>
<dbReference type="GO" id="GO:0004521">
    <property type="term" value="F:RNA endonuclease activity"/>
    <property type="evidence" value="ECO:0000318"/>
    <property type="project" value="GO_Central"/>
</dbReference>
<dbReference type="GO" id="GO:0033897">
    <property type="term" value="F:ribonuclease T2 activity"/>
    <property type="evidence" value="ECO:0007669"/>
    <property type="project" value="UniProtKB-EC"/>
</dbReference>
<dbReference type="Gene3D" id="3.90.730.10">
    <property type="entry name" value="Ribonuclease T2-like"/>
    <property type="match status" value="1"/>
</dbReference>
<dbReference type="PANTHER" id="PTHR11240:SF22">
    <property type="entry name" value="RIBONUCLEASE T2"/>
    <property type="match status" value="1"/>
</dbReference>
<evidence type="ECO:0000256" key="1">
    <source>
        <dbReference type="ARBA" id="ARBA00007469"/>
    </source>
</evidence>
<dbReference type="GO" id="GO:0003723">
    <property type="term" value="F:RNA binding"/>
    <property type="evidence" value="ECO:0007669"/>
    <property type="project" value="InterPro"/>
</dbReference>
<keyword evidence="2" id="KW-0540">Nuclease</keyword>
<evidence type="ECO:0000256" key="3">
    <source>
        <dbReference type="ARBA" id="ARBA00022729"/>
    </source>
</evidence>
<dbReference type="GO" id="GO:0005576">
    <property type="term" value="C:extracellular region"/>
    <property type="evidence" value="ECO:0000318"/>
    <property type="project" value="GO_Central"/>
</dbReference>
<feature type="chain" id="PRO_5013236445" evidence="9">
    <location>
        <begin position="26"/>
        <end position="265"/>
    </location>
</feature>
<reference evidence="11" key="2">
    <citation type="submission" date="2017-02" db="EMBL/GenBank/DDBJ databases">
        <title>Sunflower complete genome.</title>
        <authorList>
            <person name="Langlade N."/>
            <person name="Munos S."/>
        </authorList>
    </citation>
    <scope>NUCLEOTIDE SEQUENCE [LARGE SCALE GENOMIC DNA]</scope>
    <source>
        <tissue evidence="11">Leaves</tissue>
    </source>
</reference>
<dbReference type="AlphaFoldDB" id="A0A251U768"/>
<evidence type="ECO:0000313" key="12">
    <source>
        <dbReference type="Proteomes" id="UP000215914"/>
    </source>
</evidence>
<keyword evidence="5" id="KW-0378">Hydrolase</keyword>
<evidence type="ECO:0000313" key="10">
    <source>
        <dbReference type="EMBL" id="KAF5796126.1"/>
    </source>
</evidence>